<dbReference type="GO" id="GO:0016998">
    <property type="term" value="P:cell wall macromolecule catabolic process"/>
    <property type="evidence" value="ECO:0007669"/>
    <property type="project" value="InterPro"/>
</dbReference>
<keyword evidence="6" id="KW-1185">Reference proteome</keyword>
<dbReference type="SUPFAM" id="SSF51445">
    <property type="entry name" value="(Trans)glycosidases"/>
    <property type="match status" value="1"/>
</dbReference>
<dbReference type="InterPro" id="IPR018077">
    <property type="entry name" value="Glyco_hydro_fam25_subgr"/>
</dbReference>
<proteinExistence type="inferred from homology"/>
<dbReference type="PANTHER" id="PTHR34135:SF2">
    <property type="entry name" value="LYSOZYME"/>
    <property type="match status" value="1"/>
</dbReference>
<dbReference type="Gene3D" id="3.20.20.80">
    <property type="entry name" value="Glycosidases"/>
    <property type="match status" value="1"/>
</dbReference>
<organism evidence="5 6">
    <name type="scientific">Loktanella fryxellensis</name>
    <dbReference type="NCBI Taxonomy" id="245187"/>
    <lineage>
        <taxon>Bacteria</taxon>
        <taxon>Pseudomonadati</taxon>
        <taxon>Pseudomonadota</taxon>
        <taxon>Alphaproteobacteria</taxon>
        <taxon>Rhodobacterales</taxon>
        <taxon>Roseobacteraceae</taxon>
        <taxon>Loktanella</taxon>
    </lineage>
</organism>
<name>A0A1H8D4L1_9RHOB</name>
<dbReference type="Proteomes" id="UP000199585">
    <property type="component" value="Unassembled WGS sequence"/>
</dbReference>
<dbReference type="InterPro" id="IPR002053">
    <property type="entry name" value="Glyco_hydro_25"/>
</dbReference>
<comment type="catalytic activity">
    <reaction evidence="4">
        <text>Hydrolysis of (1-&gt;4)-beta-linkages between N-acetylmuramic acid and N-acetyl-D-glucosamine residues in a peptidoglycan and between N-acetyl-D-glucosamine residues in chitodextrins.</text>
        <dbReference type="EC" id="3.2.1.17"/>
    </reaction>
</comment>
<dbReference type="GO" id="GO:0003796">
    <property type="term" value="F:lysozyme activity"/>
    <property type="evidence" value="ECO:0007669"/>
    <property type="project" value="UniProtKB-EC"/>
</dbReference>
<dbReference type="InterPro" id="IPR008270">
    <property type="entry name" value="Glyco_hydro_25_AS"/>
</dbReference>
<dbReference type="GO" id="GO:0009253">
    <property type="term" value="P:peptidoglycan catabolic process"/>
    <property type="evidence" value="ECO:0007669"/>
    <property type="project" value="InterPro"/>
</dbReference>
<dbReference type="GO" id="GO:0016052">
    <property type="term" value="P:carbohydrate catabolic process"/>
    <property type="evidence" value="ECO:0007669"/>
    <property type="project" value="TreeGrafter"/>
</dbReference>
<evidence type="ECO:0000256" key="1">
    <source>
        <dbReference type="ARBA" id="ARBA00010646"/>
    </source>
</evidence>
<dbReference type="PROSITE" id="PS51257">
    <property type="entry name" value="PROKAR_LIPOPROTEIN"/>
    <property type="match status" value="1"/>
</dbReference>
<dbReference type="EC" id="3.2.1.17" evidence="4"/>
<dbReference type="EMBL" id="FOCI01000008">
    <property type="protein sequence ID" value="SEN02240.1"/>
    <property type="molecule type" value="Genomic_DNA"/>
</dbReference>
<dbReference type="CDD" id="cd06413">
    <property type="entry name" value="GH25_muramidase_1"/>
    <property type="match status" value="1"/>
</dbReference>
<accession>A0A1H8D4L1</accession>
<gene>
    <name evidence="5" type="ORF">SAMN04488003_1089</name>
</gene>
<comment type="similarity">
    <text evidence="1 4">Belongs to the glycosyl hydrolase 25 family.</text>
</comment>
<evidence type="ECO:0000313" key="6">
    <source>
        <dbReference type="Proteomes" id="UP000199585"/>
    </source>
</evidence>
<dbReference type="OrthoDB" id="9798192at2"/>
<dbReference type="PROSITE" id="PS51904">
    <property type="entry name" value="GLYCOSYL_HYDROL_F25_2"/>
    <property type="match status" value="1"/>
</dbReference>
<sequence length="257" mass="28640">MRTFVLGAMMAVLLTACGQREARIVSGDVTPVTFPVFADADPHPNIGTLPQAYAIHGIDVSRYQGAIDWNTARAAGVTFAFIKATEGGDLADPMYRTYRDGAKAAGVRQGAYHFYYFCRTPQDQAAWFISNVPRDPQALPPVLDMEWNHLSPTCTRRPPAAQVRADMLTFLDIVERHYGKRPLVYTTPDFYAQNALGQLPRTQFWLRSVAAHPSVRYPGEGWSFWQYSGTGIVPGIARPVDLNAFAGTPQQWAEWTR</sequence>
<evidence type="ECO:0000256" key="3">
    <source>
        <dbReference type="ARBA" id="ARBA00023295"/>
    </source>
</evidence>
<dbReference type="PANTHER" id="PTHR34135">
    <property type="entry name" value="LYSOZYME"/>
    <property type="match status" value="1"/>
</dbReference>
<evidence type="ECO:0000256" key="4">
    <source>
        <dbReference type="RuleBase" id="RU361176"/>
    </source>
</evidence>
<dbReference type="Pfam" id="PF01183">
    <property type="entry name" value="Glyco_hydro_25"/>
    <property type="match status" value="1"/>
</dbReference>
<dbReference type="RefSeq" id="WP_089901258.1">
    <property type="nucleotide sequence ID" value="NZ_FOCI01000008.1"/>
</dbReference>
<keyword evidence="2 4" id="KW-0378">Hydrolase</keyword>
<evidence type="ECO:0000256" key="2">
    <source>
        <dbReference type="ARBA" id="ARBA00022801"/>
    </source>
</evidence>
<dbReference type="SMART" id="SM00641">
    <property type="entry name" value="Glyco_25"/>
    <property type="match status" value="1"/>
</dbReference>
<reference evidence="5 6" key="1">
    <citation type="submission" date="2016-10" db="EMBL/GenBank/DDBJ databases">
        <authorList>
            <person name="de Groot N.N."/>
        </authorList>
    </citation>
    <scope>NUCLEOTIDE SEQUENCE [LARGE SCALE GENOMIC DNA]</scope>
    <source>
        <strain evidence="5 6">DSM 16213</strain>
    </source>
</reference>
<evidence type="ECO:0000313" key="5">
    <source>
        <dbReference type="EMBL" id="SEN02240.1"/>
    </source>
</evidence>
<dbReference type="AlphaFoldDB" id="A0A1H8D4L1"/>
<protein>
    <recommendedName>
        <fullName evidence="4">Lysozyme</fullName>
        <ecNumber evidence="4">3.2.1.17</ecNumber>
    </recommendedName>
</protein>
<dbReference type="PROSITE" id="PS00953">
    <property type="entry name" value="GLYCOSYL_HYDROL_F25_1"/>
    <property type="match status" value="1"/>
</dbReference>
<dbReference type="InterPro" id="IPR017853">
    <property type="entry name" value="GH"/>
</dbReference>
<dbReference type="STRING" id="245187.SAMN04488003_1089"/>
<keyword evidence="3 4" id="KW-0326">Glycosidase</keyword>